<keyword evidence="3" id="KW-0238">DNA-binding</keyword>
<feature type="domain" description="OmpR/PhoB-type" evidence="7">
    <location>
        <begin position="192"/>
        <end position="265"/>
    </location>
</feature>
<dbReference type="InterPro" id="IPR036388">
    <property type="entry name" value="WH-like_DNA-bd_sf"/>
</dbReference>
<evidence type="ECO:0000259" key="7">
    <source>
        <dbReference type="SMART" id="SM00862"/>
    </source>
</evidence>
<dbReference type="PROSITE" id="PS50293">
    <property type="entry name" value="TPR_REGION"/>
    <property type="match status" value="1"/>
</dbReference>
<dbReference type="CDD" id="cd15831">
    <property type="entry name" value="BTAD"/>
    <property type="match status" value="1"/>
</dbReference>
<evidence type="ECO:0000313" key="9">
    <source>
        <dbReference type="EMBL" id="QFZ18124.1"/>
    </source>
</evidence>
<comment type="similarity">
    <text evidence="1">Belongs to the AfsR/DnrI/RedD regulatory family.</text>
</comment>
<feature type="repeat" description="TPR" evidence="5">
    <location>
        <begin position="1100"/>
        <end position="1133"/>
    </location>
</feature>
<protein>
    <submittedName>
        <fullName evidence="9">Tetratricopeptide repeat protein</fullName>
    </submittedName>
</protein>
<dbReference type="Pfam" id="PF13424">
    <property type="entry name" value="TPR_12"/>
    <property type="match status" value="3"/>
</dbReference>
<keyword evidence="2" id="KW-0805">Transcription regulation</keyword>
<keyword evidence="5" id="KW-0802">TPR repeat</keyword>
<dbReference type="KEGG" id="ssyi:EKG83_12100"/>
<evidence type="ECO:0000256" key="6">
    <source>
        <dbReference type="SAM" id="MobiDB-lite"/>
    </source>
</evidence>
<dbReference type="InterPro" id="IPR051677">
    <property type="entry name" value="AfsR-DnrI-RedD_regulator"/>
</dbReference>
<dbReference type="PANTHER" id="PTHR35807:SF1">
    <property type="entry name" value="TRANSCRIPTIONAL REGULATOR REDD"/>
    <property type="match status" value="1"/>
</dbReference>
<organism evidence="9 10">
    <name type="scientific">Saccharothrix syringae</name>
    <name type="common">Nocardiopsis syringae</name>
    <dbReference type="NCBI Taxonomy" id="103733"/>
    <lineage>
        <taxon>Bacteria</taxon>
        <taxon>Bacillati</taxon>
        <taxon>Actinomycetota</taxon>
        <taxon>Actinomycetes</taxon>
        <taxon>Pseudonocardiales</taxon>
        <taxon>Pseudonocardiaceae</taxon>
        <taxon>Saccharothrix</taxon>
    </lineage>
</organism>
<dbReference type="GO" id="GO:0003677">
    <property type="term" value="F:DNA binding"/>
    <property type="evidence" value="ECO:0007669"/>
    <property type="project" value="UniProtKB-KW"/>
</dbReference>
<evidence type="ECO:0000256" key="4">
    <source>
        <dbReference type="ARBA" id="ARBA00023163"/>
    </source>
</evidence>
<evidence type="ECO:0000256" key="1">
    <source>
        <dbReference type="ARBA" id="ARBA00005820"/>
    </source>
</evidence>
<evidence type="ECO:0000256" key="5">
    <source>
        <dbReference type="PROSITE-ProRule" id="PRU00339"/>
    </source>
</evidence>
<evidence type="ECO:0000313" key="10">
    <source>
        <dbReference type="Proteomes" id="UP000325787"/>
    </source>
</evidence>
<feature type="compositionally biased region" description="Low complexity" evidence="6">
    <location>
        <begin position="1"/>
        <end position="47"/>
    </location>
</feature>
<sequence>METISPAPGTGAARPAPAAPPGTASAAATTTCRCARRPGSARPRPAGARPPGPRTPRRSAAAHPGRWPAPPRRRPRPPPVGRSRGTARSSRAHPPRPVARPPGRSGRSSSAAPLAPIRSPRLLRNPAVPLAGPLRQPWPTPVYRRYSGDIPIGSPRGRTAPGAVARTAAVPIRRGAVVRFRVLGPVEAVVGGRAVELSAAKQRTALAVLLCLANTGVSTDRLMHELWGDRPPRTAKRNVQLYVFHLRRALGDPERIARTASGYMLLTRPGEVDAEHFAVLAEQGGHALADGDPALAADLLRQAERLWRGPAYAGLEDSELLRQEATRLDERRAAALEARFDADLALGRHGALVAELAALAAEQPLRERWRAQLMLALYRSGRQADALEVYRDTRRLLAEEHGLEPGPELRALEEAILRGEPVRTAAERTPVARVPLPVPALLPATVTAFTGRHEERARLDAALADRSGFPVGPGPAEFPNGSGPAHGPGSPDSSGPPHDPGSPDGPDSPHGPGFSDVVADPPAAPAITVVTGPAGVGKTALAVHWAHRVAPRFPDGQLYVNLRGFDPSGTPVPPAEAVRLFLDALGVPPSRVPTDPDAQSGLYRSMLAGRRVLVVLDNAAEADQVRPLLPGTPSCATVVTSRADLAGLVAREGAQRVDLRALSPAEAVALFEALVGDRARADPESTAEVVEHCDRLPLAVRIAAEHACAHPALPVSALPAELRDEQRRLDLLDAGGDARTAVRSVFSWSYRRLGGPGARAFRLLGLHPARAFGAHSVAALADTGLAEARALLDELVRAHLVESEGPDRYAVHDLLRAYAVELVGDDAEAAPAVSRLFDHYRYTAVVAVGTLFPHDRGGLPEVDPPGTPVPPVHEPDAAREWLDRERAGLVVLARRAAGTGRDGYCVDLSRTLWRDFEVGGHHREALTVHALAADVAGDRGDVSANLGRVHLWLGAHHEARRHFERALAAYREAGDRAGEAHALSRLGLVHDRLGDYDAALAHLREALEIHRRADDRHGVGSQLHNIGFVHRRLGRYEEAAEHHRRAAEVFADVGDARLEGYALGNLGLVLSLVGRHEEALEHLERSLARCRAAGDRGGEGSALFTTGSAYRRMGRHAEALEHLHQALALSRETGERSLEAETLNALGLTLCAVGRRREAAARHRGALTLARQTGDVFEQAEALAGLAAVLAETGDHARAARHREEAAALYRELGVPQSEDIPARLAT</sequence>
<dbReference type="PROSITE" id="PS50005">
    <property type="entry name" value="TPR"/>
    <property type="match status" value="2"/>
</dbReference>
<dbReference type="GO" id="GO:0000160">
    <property type="term" value="P:phosphorelay signal transduction system"/>
    <property type="evidence" value="ECO:0007669"/>
    <property type="project" value="InterPro"/>
</dbReference>
<dbReference type="EMBL" id="CP034550">
    <property type="protein sequence ID" value="QFZ18124.1"/>
    <property type="molecule type" value="Genomic_DNA"/>
</dbReference>
<dbReference type="PANTHER" id="PTHR35807">
    <property type="entry name" value="TRANSCRIPTIONAL REGULATOR REDD-RELATED"/>
    <property type="match status" value="1"/>
</dbReference>
<dbReference type="InterPro" id="IPR011990">
    <property type="entry name" value="TPR-like_helical_dom_sf"/>
</dbReference>
<evidence type="ECO:0000256" key="2">
    <source>
        <dbReference type="ARBA" id="ARBA00023015"/>
    </source>
</evidence>
<dbReference type="PRINTS" id="PR00364">
    <property type="entry name" value="DISEASERSIST"/>
</dbReference>
<dbReference type="InterPro" id="IPR001867">
    <property type="entry name" value="OmpR/PhoB-type_DNA-bd"/>
</dbReference>
<evidence type="ECO:0000259" key="8">
    <source>
        <dbReference type="SMART" id="SM01043"/>
    </source>
</evidence>
<dbReference type="SMART" id="SM00028">
    <property type="entry name" value="TPR"/>
    <property type="match status" value="7"/>
</dbReference>
<dbReference type="SUPFAM" id="SSF46894">
    <property type="entry name" value="C-terminal effector domain of the bipartite response regulators"/>
    <property type="match status" value="1"/>
</dbReference>
<dbReference type="GO" id="GO:0043531">
    <property type="term" value="F:ADP binding"/>
    <property type="evidence" value="ECO:0007669"/>
    <property type="project" value="InterPro"/>
</dbReference>
<dbReference type="SUPFAM" id="SSF48452">
    <property type="entry name" value="TPR-like"/>
    <property type="match status" value="3"/>
</dbReference>
<dbReference type="Gene3D" id="1.10.10.10">
    <property type="entry name" value="Winged helix-like DNA-binding domain superfamily/Winged helix DNA-binding domain"/>
    <property type="match status" value="1"/>
</dbReference>
<feature type="region of interest" description="Disordered" evidence="6">
    <location>
        <begin position="465"/>
        <end position="520"/>
    </location>
</feature>
<feature type="domain" description="Bacterial transcriptional activator" evidence="8">
    <location>
        <begin position="272"/>
        <end position="417"/>
    </location>
</feature>
<evidence type="ECO:0000256" key="3">
    <source>
        <dbReference type="ARBA" id="ARBA00023125"/>
    </source>
</evidence>
<feature type="compositionally biased region" description="Low complexity" evidence="6">
    <location>
        <begin position="481"/>
        <end position="520"/>
    </location>
</feature>
<dbReference type="OrthoDB" id="5521887at2"/>
<keyword evidence="4" id="KW-0804">Transcription</keyword>
<dbReference type="AlphaFoldDB" id="A0A5Q0GX57"/>
<proteinExistence type="inferred from homology"/>
<feature type="region of interest" description="Disordered" evidence="6">
    <location>
        <begin position="1"/>
        <end position="120"/>
    </location>
</feature>
<dbReference type="InterPro" id="IPR019734">
    <property type="entry name" value="TPR_rpt"/>
</dbReference>
<feature type="compositionally biased region" description="Low complexity" evidence="6">
    <location>
        <begin position="101"/>
        <end position="116"/>
    </location>
</feature>
<dbReference type="SMART" id="SM00862">
    <property type="entry name" value="Trans_reg_C"/>
    <property type="match status" value="1"/>
</dbReference>
<dbReference type="InterPro" id="IPR016032">
    <property type="entry name" value="Sig_transdc_resp-reg_C-effctor"/>
</dbReference>
<dbReference type="InterPro" id="IPR027417">
    <property type="entry name" value="P-loop_NTPase"/>
</dbReference>
<name>A0A5Q0GX57_SACSY</name>
<feature type="repeat" description="TPR" evidence="5">
    <location>
        <begin position="980"/>
        <end position="1013"/>
    </location>
</feature>
<gene>
    <name evidence="9" type="ORF">EKG83_12100</name>
</gene>
<dbReference type="GO" id="GO:0006355">
    <property type="term" value="P:regulation of DNA-templated transcription"/>
    <property type="evidence" value="ECO:0007669"/>
    <property type="project" value="InterPro"/>
</dbReference>
<dbReference type="Pfam" id="PF03704">
    <property type="entry name" value="BTAD"/>
    <property type="match status" value="1"/>
</dbReference>
<dbReference type="SUPFAM" id="SSF52540">
    <property type="entry name" value="P-loop containing nucleoside triphosphate hydrolases"/>
    <property type="match status" value="1"/>
</dbReference>
<keyword evidence="10" id="KW-1185">Reference proteome</keyword>
<dbReference type="Gene3D" id="1.25.40.10">
    <property type="entry name" value="Tetratricopeptide repeat domain"/>
    <property type="match status" value="3"/>
</dbReference>
<dbReference type="Proteomes" id="UP000325787">
    <property type="component" value="Chromosome"/>
</dbReference>
<dbReference type="SMART" id="SM01043">
    <property type="entry name" value="BTAD"/>
    <property type="match status" value="1"/>
</dbReference>
<dbReference type="InterPro" id="IPR005158">
    <property type="entry name" value="BTAD"/>
</dbReference>
<dbReference type="Gene3D" id="3.40.50.300">
    <property type="entry name" value="P-loop containing nucleotide triphosphate hydrolases"/>
    <property type="match status" value="1"/>
</dbReference>
<reference evidence="10" key="1">
    <citation type="journal article" date="2021" name="Curr. Microbiol.">
        <title>Complete genome of nocamycin-producing strain Saccharothrix syringae NRRL B-16468 reveals the biosynthetic potential for secondary metabolites.</title>
        <authorList>
            <person name="Mo X."/>
            <person name="Yang S."/>
        </authorList>
    </citation>
    <scope>NUCLEOTIDE SEQUENCE [LARGE SCALE GENOMIC DNA]</scope>
    <source>
        <strain evidence="10">ATCC 51364 / DSM 43886 / JCM 6844 / KCTC 9398 / NBRC 14523 / NRRL B-16468 / INA 2240</strain>
    </source>
</reference>
<accession>A0A5Q0GX57</accession>